<feature type="domain" description="Rab-GAP TBC" evidence="2">
    <location>
        <begin position="1"/>
        <end position="83"/>
    </location>
</feature>
<dbReference type="Gene3D" id="1.10.472.80">
    <property type="entry name" value="Ypt/Rab-GAP domain of gyp1p, domain 3"/>
    <property type="match status" value="1"/>
</dbReference>
<dbReference type="GO" id="GO:0031267">
    <property type="term" value="F:small GTPase binding"/>
    <property type="evidence" value="ECO:0007669"/>
    <property type="project" value="TreeGrafter"/>
</dbReference>
<accession>A0AAN0IS47</accession>
<organism evidence="3 4">
    <name type="scientific">Amphimedon queenslandica</name>
    <name type="common">Sponge</name>
    <dbReference type="NCBI Taxonomy" id="400682"/>
    <lineage>
        <taxon>Eukaryota</taxon>
        <taxon>Metazoa</taxon>
        <taxon>Porifera</taxon>
        <taxon>Demospongiae</taxon>
        <taxon>Heteroscleromorpha</taxon>
        <taxon>Haplosclerida</taxon>
        <taxon>Niphatidae</taxon>
        <taxon>Amphimedon</taxon>
    </lineage>
</organism>
<reference evidence="4" key="1">
    <citation type="journal article" date="2010" name="Nature">
        <title>The Amphimedon queenslandica genome and the evolution of animal complexity.</title>
        <authorList>
            <person name="Srivastava M."/>
            <person name="Simakov O."/>
            <person name="Chapman J."/>
            <person name="Fahey B."/>
            <person name="Gauthier M.E."/>
            <person name="Mitros T."/>
            <person name="Richards G.S."/>
            <person name="Conaco C."/>
            <person name="Dacre M."/>
            <person name="Hellsten U."/>
            <person name="Larroux C."/>
            <person name="Putnam N.H."/>
            <person name="Stanke M."/>
            <person name="Adamska M."/>
            <person name="Darling A."/>
            <person name="Degnan S.M."/>
            <person name="Oakley T.H."/>
            <person name="Plachetzki D.C."/>
            <person name="Zhai Y."/>
            <person name="Adamski M."/>
            <person name="Calcino A."/>
            <person name="Cummins S.F."/>
            <person name="Goodstein D.M."/>
            <person name="Harris C."/>
            <person name="Jackson D.J."/>
            <person name="Leys S.P."/>
            <person name="Shu S."/>
            <person name="Woodcroft B.J."/>
            <person name="Vervoort M."/>
            <person name="Kosik K.S."/>
            <person name="Manning G."/>
            <person name="Degnan B.M."/>
            <person name="Rokhsar D.S."/>
        </authorList>
    </citation>
    <scope>NUCLEOTIDE SEQUENCE [LARGE SCALE GENOMIC DNA]</scope>
</reference>
<feature type="compositionally biased region" description="Polar residues" evidence="1">
    <location>
        <begin position="178"/>
        <end position="192"/>
    </location>
</feature>
<dbReference type="PROSITE" id="PS50086">
    <property type="entry name" value="TBC_RABGAP"/>
    <property type="match status" value="1"/>
</dbReference>
<dbReference type="InterPro" id="IPR050302">
    <property type="entry name" value="Rab_GAP_TBC_domain"/>
</dbReference>
<name>A0AAN0IS47_AMPQE</name>
<keyword evidence="4" id="KW-1185">Reference proteome</keyword>
<dbReference type="InterPro" id="IPR000195">
    <property type="entry name" value="Rab-GAP-TBC_dom"/>
</dbReference>
<sequence>YLVTVIEKLMPSRYFSDGLSAAQADQLVLKELIQNKLPLLNEHLLSNDIDVTIVTFNWFLTLFIDALPTESMLRIIDVFLFEGRKVLFRVSLSILKLYERRILSMVDPVTIFQFIKEVAKHIFNVEELFKVAFNDFEPFPRRNTIASKCQPFATQFYEEYQERLKQKRKSQLLAPANKPSQPSLTLTPSLKI</sequence>
<protein>
    <recommendedName>
        <fullName evidence="2">Rab-GAP TBC domain-containing protein</fullName>
    </recommendedName>
</protein>
<evidence type="ECO:0000313" key="4">
    <source>
        <dbReference type="Proteomes" id="UP000007879"/>
    </source>
</evidence>
<evidence type="ECO:0000259" key="2">
    <source>
        <dbReference type="PROSITE" id="PS50086"/>
    </source>
</evidence>
<dbReference type="PANTHER" id="PTHR47219">
    <property type="entry name" value="RAB GTPASE-ACTIVATING PROTEIN 1-LIKE"/>
    <property type="match status" value="1"/>
</dbReference>
<reference evidence="3" key="2">
    <citation type="submission" date="2024-06" db="UniProtKB">
        <authorList>
            <consortium name="EnsemblMetazoa"/>
        </authorList>
    </citation>
    <scope>IDENTIFICATION</scope>
</reference>
<dbReference type="RefSeq" id="XP_011407823.2">
    <property type="nucleotide sequence ID" value="XM_011409521.2"/>
</dbReference>
<dbReference type="Proteomes" id="UP000007879">
    <property type="component" value="Unassembled WGS sequence"/>
</dbReference>
<dbReference type="SUPFAM" id="SSF47923">
    <property type="entry name" value="Ypt/Rab-GAP domain of gyp1p"/>
    <property type="match status" value="1"/>
</dbReference>
<dbReference type="AlphaFoldDB" id="A0AAN0IS47"/>
<evidence type="ECO:0000256" key="1">
    <source>
        <dbReference type="SAM" id="MobiDB-lite"/>
    </source>
</evidence>
<dbReference type="InterPro" id="IPR035969">
    <property type="entry name" value="Rab-GAP_TBC_sf"/>
</dbReference>
<dbReference type="KEGG" id="aqu:105315030"/>
<dbReference type="GeneID" id="105315030"/>
<evidence type="ECO:0000313" key="3">
    <source>
        <dbReference type="EnsemblMetazoa" id="XP_011407823.2"/>
    </source>
</evidence>
<dbReference type="PANTHER" id="PTHR47219:SF20">
    <property type="entry name" value="TBC1 DOMAIN FAMILY MEMBER 2B"/>
    <property type="match status" value="1"/>
</dbReference>
<feature type="region of interest" description="Disordered" evidence="1">
    <location>
        <begin position="171"/>
        <end position="192"/>
    </location>
</feature>
<dbReference type="EnsemblMetazoa" id="XM_011409521.2">
    <property type="protein sequence ID" value="XP_011407823.2"/>
    <property type="gene ID" value="LOC105315030"/>
</dbReference>
<dbReference type="Pfam" id="PF00566">
    <property type="entry name" value="RabGAP-TBC"/>
    <property type="match status" value="1"/>
</dbReference>
<proteinExistence type="predicted"/>
<dbReference type="GO" id="GO:0005096">
    <property type="term" value="F:GTPase activator activity"/>
    <property type="evidence" value="ECO:0007669"/>
    <property type="project" value="TreeGrafter"/>
</dbReference>